<comment type="caution">
    <text evidence="2">The sequence shown here is derived from an EMBL/GenBank/DDBJ whole genome shotgun (WGS) entry which is preliminary data.</text>
</comment>
<evidence type="ECO:0000313" key="3">
    <source>
        <dbReference type="Proteomes" id="UP000654370"/>
    </source>
</evidence>
<proteinExistence type="predicted"/>
<name>A0A8H7Q4C9_MORIS</name>
<reference evidence="2" key="1">
    <citation type="submission" date="2020-12" db="EMBL/GenBank/DDBJ databases">
        <title>Metabolic potential, ecology and presence of endohyphal bacteria is reflected in genomic diversity of Mucoromycotina.</title>
        <authorList>
            <person name="Muszewska A."/>
            <person name="Okrasinska A."/>
            <person name="Steczkiewicz K."/>
            <person name="Drgas O."/>
            <person name="Orlowska M."/>
            <person name="Perlinska-Lenart U."/>
            <person name="Aleksandrzak-Piekarczyk T."/>
            <person name="Szatraj K."/>
            <person name="Zielenkiewicz U."/>
            <person name="Pilsyk S."/>
            <person name="Malc E."/>
            <person name="Mieczkowski P."/>
            <person name="Kruszewska J.S."/>
            <person name="Biernat P."/>
            <person name="Pawlowska J."/>
        </authorList>
    </citation>
    <scope>NUCLEOTIDE SEQUENCE</scope>
    <source>
        <strain evidence="2">WA0000067209</strain>
    </source>
</reference>
<sequence length="148" mass="16564">MQHRVSFGIVDPSSRIQFVPRYNGNQVSTGIHVTLPDRKKKRKNNNQDTSEGIDAAEYNEEASSPEQGFLVTDLPPEGITSEDGTVNIRPLEQEEWDNMRQMYGGHVWTAVRKRKAKAGAASEPPQDEQAIDTQDIPQTDETLVEVNS</sequence>
<evidence type="ECO:0000256" key="1">
    <source>
        <dbReference type="SAM" id="MobiDB-lite"/>
    </source>
</evidence>
<organism evidence="2 3">
    <name type="scientific">Mortierella isabellina</name>
    <name type="common">Filamentous fungus</name>
    <name type="synonym">Umbelopsis isabellina</name>
    <dbReference type="NCBI Taxonomy" id="91625"/>
    <lineage>
        <taxon>Eukaryota</taxon>
        <taxon>Fungi</taxon>
        <taxon>Fungi incertae sedis</taxon>
        <taxon>Mucoromycota</taxon>
        <taxon>Mucoromycotina</taxon>
        <taxon>Umbelopsidomycetes</taxon>
        <taxon>Umbelopsidales</taxon>
        <taxon>Umbelopsidaceae</taxon>
        <taxon>Umbelopsis</taxon>
    </lineage>
</organism>
<evidence type="ECO:0000313" key="2">
    <source>
        <dbReference type="EMBL" id="KAG2185085.1"/>
    </source>
</evidence>
<gene>
    <name evidence="2" type="ORF">INT43_000998</name>
</gene>
<feature type="compositionally biased region" description="Polar residues" evidence="1">
    <location>
        <begin position="131"/>
        <end position="148"/>
    </location>
</feature>
<feature type="region of interest" description="Disordered" evidence="1">
    <location>
        <begin position="36"/>
        <end position="84"/>
    </location>
</feature>
<dbReference type="Proteomes" id="UP000654370">
    <property type="component" value="Unassembled WGS sequence"/>
</dbReference>
<accession>A0A8H7Q4C9</accession>
<keyword evidence="3" id="KW-1185">Reference proteome</keyword>
<protein>
    <submittedName>
        <fullName evidence="2">Uncharacterized protein</fullName>
    </submittedName>
</protein>
<dbReference type="OrthoDB" id="10315060at2759"/>
<dbReference type="AlphaFoldDB" id="A0A8H7Q4C9"/>
<dbReference type="EMBL" id="JAEPQZ010000002">
    <property type="protein sequence ID" value="KAG2185085.1"/>
    <property type="molecule type" value="Genomic_DNA"/>
</dbReference>
<feature type="region of interest" description="Disordered" evidence="1">
    <location>
        <begin position="113"/>
        <end position="148"/>
    </location>
</feature>